<comment type="subcellular location">
    <subcellularLocation>
        <location evidence="1 7">Cell membrane</location>
        <topology evidence="1 7">Multi-pass membrane protein</topology>
    </subcellularLocation>
</comment>
<dbReference type="AlphaFoldDB" id="A0A2V1K4E7"/>
<evidence type="ECO:0000256" key="4">
    <source>
        <dbReference type="ARBA" id="ARBA00022692"/>
    </source>
</evidence>
<evidence type="ECO:0000256" key="5">
    <source>
        <dbReference type="ARBA" id="ARBA00022989"/>
    </source>
</evidence>
<keyword evidence="5 7" id="KW-1133">Transmembrane helix</keyword>
<feature type="transmembrane region" description="Helical" evidence="7">
    <location>
        <begin position="213"/>
        <end position="236"/>
    </location>
</feature>
<dbReference type="GO" id="GO:0005886">
    <property type="term" value="C:plasma membrane"/>
    <property type="evidence" value="ECO:0007669"/>
    <property type="project" value="UniProtKB-SubCell"/>
</dbReference>
<evidence type="ECO:0000313" key="9">
    <source>
        <dbReference type="EMBL" id="PWF24223.1"/>
    </source>
</evidence>
<evidence type="ECO:0000256" key="3">
    <source>
        <dbReference type="ARBA" id="ARBA00022475"/>
    </source>
</evidence>
<keyword evidence="6 7" id="KW-0472">Membrane</keyword>
<evidence type="ECO:0000256" key="2">
    <source>
        <dbReference type="ARBA" id="ARBA00022448"/>
    </source>
</evidence>
<evidence type="ECO:0000259" key="8">
    <source>
        <dbReference type="PROSITE" id="PS50928"/>
    </source>
</evidence>
<proteinExistence type="inferred from homology"/>
<keyword evidence="4 7" id="KW-0812">Transmembrane</keyword>
<dbReference type="PANTHER" id="PTHR43386:SF6">
    <property type="entry name" value="ABC TRANSPORTER PERMEASE PROTEIN"/>
    <property type="match status" value="1"/>
</dbReference>
<dbReference type="InterPro" id="IPR035906">
    <property type="entry name" value="MetI-like_sf"/>
</dbReference>
<feature type="transmembrane region" description="Helical" evidence="7">
    <location>
        <begin position="257"/>
        <end position="275"/>
    </location>
</feature>
<keyword evidence="2 7" id="KW-0813">Transport</keyword>
<dbReference type="GO" id="GO:0055085">
    <property type="term" value="P:transmembrane transport"/>
    <property type="evidence" value="ECO:0007669"/>
    <property type="project" value="InterPro"/>
</dbReference>
<feature type="transmembrane region" description="Helical" evidence="7">
    <location>
        <begin position="135"/>
        <end position="158"/>
    </location>
</feature>
<dbReference type="EMBL" id="QETA01000002">
    <property type="protein sequence ID" value="PWF24223.1"/>
    <property type="molecule type" value="Genomic_DNA"/>
</dbReference>
<comment type="caution">
    <text evidence="9">The sequence shown here is derived from an EMBL/GenBank/DDBJ whole genome shotgun (WGS) entry which is preliminary data.</text>
</comment>
<dbReference type="InterPro" id="IPR050366">
    <property type="entry name" value="BP-dependent_transpt_permease"/>
</dbReference>
<dbReference type="SUPFAM" id="SSF161098">
    <property type="entry name" value="MetI-like"/>
    <property type="match status" value="1"/>
</dbReference>
<dbReference type="PROSITE" id="PS50928">
    <property type="entry name" value="ABC_TM1"/>
    <property type="match status" value="1"/>
</dbReference>
<evidence type="ECO:0000256" key="6">
    <source>
        <dbReference type="ARBA" id="ARBA00023136"/>
    </source>
</evidence>
<dbReference type="InterPro" id="IPR000515">
    <property type="entry name" value="MetI-like"/>
</dbReference>
<dbReference type="CDD" id="cd06261">
    <property type="entry name" value="TM_PBP2"/>
    <property type="match status" value="1"/>
</dbReference>
<protein>
    <submittedName>
        <fullName evidence="9">Peptide ABC transporter permease</fullName>
    </submittedName>
</protein>
<organism evidence="9 10">
    <name type="scientific">Corticimicrobacter populi</name>
    <dbReference type="NCBI Taxonomy" id="2175229"/>
    <lineage>
        <taxon>Bacteria</taxon>
        <taxon>Pseudomonadati</taxon>
        <taxon>Pseudomonadota</taxon>
        <taxon>Betaproteobacteria</taxon>
        <taxon>Burkholderiales</taxon>
        <taxon>Alcaligenaceae</taxon>
        <taxon>Corticimicrobacter</taxon>
    </lineage>
</organism>
<feature type="transmembrane region" description="Helical" evidence="7">
    <location>
        <begin position="91"/>
        <end position="115"/>
    </location>
</feature>
<evidence type="ECO:0000313" key="10">
    <source>
        <dbReference type="Proteomes" id="UP000245212"/>
    </source>
</evidence>
<comment type="similarity">
    <text evidence="7">Belongs to the binding-protein-dependent transport system permease family.</text>
</comment>
<keyword evidence="3" id="KW-1003">Cell membrane</keyword>
<name>A0A2V1K4E7_9BURK</name>
<gene>
    <name evidence="9" type="ORF">DD235_06150</name>
</gene>
<evidence type="ECO:0000256" key="1">
    <source>
        <dbReference type="ARBA" id="ARBA00004651"/>
    </source>
</evidence>
<feature type="domain" description="ABC transmembrane type-1" evidence="8">
    <location>
        <begin position="87"/>
        <end position="275"/>
    </location>
</feature>
<dbReference type="Gene3D" id="1.10.3720.10">
    <property type="entry name" value="MetI-like"/>
    <property type="match status" value="1"/>
</dbReference>
<sequence length="294" mass="31057">MPLLRTIWREGSARVGLVLLLMLLLIALAAPWLGTIDPATMDANYISVAAGTTGRVQLPDGREVMHTFLMGSDTWGRDIWSRTVYGTRVSLLVGAGVAVLALVLGGVLGMVAGYVRRLDGLLMRLMDGLMAIPPVLFAIALVAALGASLSTVVVAIAVPEIPRVARLTRALTLRLRGEPYVEAAQVLGTPAHLILSRHILPNAWATLLVQGTFVAASAVMTEAILGFLGLGLPADIPTWGSIMADGRVVFMQHPGNVLFPALFLVPAVLGINLLGDGLRDALDPQAGVRSLERS</sequence>
<dbReference type="Proteomes" id="UP000245212">
    <property type="component" value="Unassembled WGS sequence"/>
</dbReference>
<dbReference type="PANTHER" id="PTHR43386">
    <property type="entry name" value="OLIGOPEPTIDE TRANSPORT SYSTEM PERMEASE PROTEIN APPC"/>
    <property type="match status" value="1"/>
</dbReference>
<reference evidence="10" key="1">
    <citation type="submission" date="2018-05" db="EMBL/GenBank/DDBJ databases">
        <authorList>
            <person name="Li Y."/>
        </authorList>
    </citation>
    <scope>NUCLEOTIDE SEQUENCE [LARGE SCALE GENOMIC DNA]</scope>
    <source>
        <strain evidence="10">3d-2-2</strain>
    </source>
</reference>
<dbReference type="Pfam" id="PF00528">
    <property type="entry name" value="BPD_transp_1"/>
    <property type="match status" value="1"/>
</dbReference>
<keyword evidence="10" id="KW-1185">Reference proteome</keyword>
<evidence type="ECO:0000256" key="7">
    <source>
        <dbReference type="RuleBase" id="RU363032"/>
    </source>
</evidence>
<accession>A0A2V1K4E7</accession>